<gene>
    <name evidence="1" type="ORF">BN874_2420001</name>
</gene>
<comment type="caution">
    <text evidence="1">The sequence shown here is derived from an EMBL/GenBank/DDBJ whole genome shotgun (WGS) entry which is preliminary data.</text>
</comment>
<proteinExistence type="predicted"/>
<reference evidence="1 2" key="1">
    <citation type="journal article" date="2014" name="ISME J.">
        <title>Candidatus Competibacter-lineage genomes retrieved from metagenomes reveal functional metabolic diversity.</title>
        <authorList>
            <person name="McIlroy S.J."/>
            <person name="Albertsen M."/>
            <person name="Andresen E.K."/>
            <person name="Saunders A.M."/>
            <person name="Kristiansen R."/>
            <person name="Stokholm-Bjerregaard M."/>
            <person name="Nielsen K.L."/>
            <person name="Nielsen P.H."/>
        </authorList>
    </citation>
    <scope>NUCLEOTIDE SEQUENCE [LARGE SCALE GENOMIC DNA]</scope>
    <source>
        <strain evidence="1 2">Run_B_J11</strain>
    </source>
</reference>
<dbReference type="OrthoDB" id="8481003at2"/>
<organism evidence="1 2">
    <name type="scientific">Candidatus Contendobacter odensis Run_B_J11</name>
    <dbReference type="NCBI Taxonomy" id="1400861"/>
    <lineage>
        <taxon>Bacteria</taxon>
        <taxon>Pseudomonadati</taxon>
        <taxon>Pseudomonadota</taxon>
        <taxon>Gammaproteobacteria</taxon>
        <taxon>Candidatus Competibacteraceae</taxon>
        <taxon>Candidatus Contendibacter</taxon>
    </lineage>
</organism>
<dbReference type="Pfam" id="PF07042">
    <property type="entry name" value="TrfA"/>
    <property type="match status" value="1"/>
</dbReference>
<keyword evidence="2" id="KW-1185">Reference proteome</keyword>
<protein>
    <submittedName>
        <fullName evidence="1">Uncharacterized protein</fullName>
    </submittedName>
</protein>
<dbReference type="EMBL" id="CBTK010000160">
    <property type="protein sequence ID" value="CDH45440.1"/>
    <property type="molecule type" value="Genomic_DNA"/>
</dbReference>
<accession>A0A7U7J4B4</accession>
<dbReference type="InterPro" id="IPR010751">
    <property type="entry name" value="TrfA"/>
</dbReference>
<evidence type="ECO:0000313" key="2">
    <source>
        <dbReference type="Proteomes" id="UP000019184"/>
    </source>
</evidence>
<dbReference type="AlphaFoldDB" id="A0A7U7J4B4"/>
<name>A0A7U7J4B4_9GAMM</name>
<sequence>MEGNYEIHTLIGSRTEEQTFPPSPQWSQWTMSDPAERPSKVHLSLADLTDEERAMLPKNGQSLEMFLTLIGTRRLALQRKRVKGEIERDQDVKAESMQPRETAKIIQLPIFPQETRPTVNALARSALFAAIQGKDRQKLWNEKIASAEGVEIFFTGEQFNQDDHDTFMQLVTMASQKPLGDYVTIPAHTLLKALGRGTSGKEHNQLRIEIKRLVFGGVEVKTKEYEYFGHLIDDAIQDKDSRYWCLKLNKNLKPLYSQTAYTLIDWEQRKLLKGKDLARWLHTEIVTHANPFPRSVVYLHEKSGSKTVELYKFRQLLKKALDNLKSIGVITSWEIDVSDLVHVDRGVDIPASQQRYLTKPKARRRPTRQARE</sequence>
<dbReference type="Proteomes" id="UP000019184">
    <property type="component" value="Unassembled WGS sequence"/>
</dbReference>
<evidence type="ECO:0000313" key="1">
    <source>
        <dbReference type="EMBL" id="CDH45440.1"/>
    </source>
</evidence>